<dbReference type="AlphaFoldDB" id="A0A6H0Y4K2"/>
<dbReference type="GO" id="GO:0035091">
    <property type="term" value="F:phosphatidylinositol binding"/>
    <property type="evidence" value="ECO:0007669"/>
    <property type="project" value="InterPro"/>
</dbReference>
<protein>
    <recommendedName>
        <fullName evidence="3">VPS9 domain-containing protein</fullName>
    </recommendedName>
</protein>
<feature type="compositionally biased region" description="Low complexity" evidence="2">
    <location>
        <begin position="581"/>
        <end position="597"/>
    </location>
</feature>
<reference evidence="4 5" key="1">
    <citation type="journal article" date="2016" name="Sci. Rep.">
        <title>Peltaster fructicola genome reveals evolution from an invasive phytopathogen to an ectophytic parasite.</title>
        <authorList>
            <person name="Xu C."/>
            <person name="Chen H."/>
            <person name="Gleason M.L."/>
            <person name="Xu J.R."/>
            <person name="Liu H."/>
            <person name="Zhang R."/>
            <person name="Sun G."/>
        </authorList>
    </citation>
    <scope>NUCLEOTIDE SEQUENCE [LARGE SCALE GENOMIC DNA]</scope>
    <source>
        <strain evidence="4 5">LNHT1506</strain>
    </source>
</reference>
<feature type="compositionally biased region" description="Polar residues" evidence="2">
    <location>
        <begin position="598"/>
        <end position="608"/>
    </location>
</feature>
<accession>A0A6H0Y4K2</accession>
<sequence length="1244" mass="139364">MPPFNPFLRALFRSNLPAQCQPIAEYILLVPTTEILLFSKDSDTNSPYHECCQTEDFLACHVLHAHPLPTGDTSHAGGSVRETKTKPKQYATVNGKSVIVKDNFIYSNKGFRTLNQAQILQDAIFYPDALDGQQWLIYYISRPLVGSFKATPIIPAILSDEPSRERRVVLAEATAEVAGIPPSPSPRKKEIKNFSELLSHFPMISRQMQNGLEDALRSFIAANDKVIVKQQSRRSSVSSQRSGVSISESISSIKSSLSGSTTIHPTALELEPDEERMRVGLESTVNTAIELFQSVDKTQLSLLGANTKLTGPMVERMIERYVMEQLHDQTVFARICAFRRSEDADLESKLRRMCDIDIAQVGIPFDDGMRGKRALASRLKKGIDAFVKMGTSSSPQEMLEILLATQKAITIGSDEASEKLPLINADILVSMLLIVVIRSNVRHLHSRLLYMRYFIFIDEVDTGEQGYALATLEAVLMHLSSDAKALRRASTRNRALWQATKEGDVKTLKTIMDVKLSSMPEDTESSDGTEAPRPMFEFDVSNGNLGVPSGSLDHVFPFQKPPTPSRASCREVKRKKRVSLAPRSQSQSSFRSSPAHSRTMSMDSNTASVTDDVSVDKLAQTQDSEGNSILMMAVEMKQLVSLQFLLSQTTHLDLDFVLGDTNDEHTTLLSAAVQSGDMRLTDELIYHIEELATTQQIEDYLAIQDTNGRCVAHYLFTQPHLIAHFGGRLPWRLKDKNGQTPLFALCRSYDNDQYKSMVQTALRLTTEQQGDGQPLHLDDHIDAKGNTLLHIVHEPRIVSRLLRYCDSDVNAANDKKFTPIMVASKYGKIDLVRVLYGDPRADITLREYRGLSALELAKDDDVRNQIDDLVLLSSNNRKNDRTTTIVRSFFVEDSTVRLVVKSGAHNPDGSVTISTCRRSLADFENLASWLNTECPASWLPSNFNLPSPFAIPARPSRAVLRDTQLRLNAFFQALLTHTTFATHEMVWEFFLMPELDAPMLSERSRRKAEARVDNLHEDYEPVTDTTEIENFVGSAKEQIRKLSQATRKVIRAINQQRMRHNDFSEATLLTASAVGTLLFVPQTHLHALERYAKLTAPTDAAPLNAIYYTFRCTLTSALAIQNSLNRPALLIGSMAQSERAISRTKNSLSRANRWTPNIALFDDTKRAVAADAWQKEAKARRELETLGCELRYTMVTVASELAGWQEQRAIDGRKVLRNFAQAMVVKERAKLEGMRRALRQVQKV</sequence>
<dbReference type="SUPFAM" id="SSF109993">
    <property type="entry name" value="VPS9 domain"/>
    <property type="match status" value="1"/>
</dbReference>
<evidence type="ECO:0000313" key="5">
    <source>
        <dbReference type="Proteomes" id="UP000503462"/>
    </source>
</evidence>
<feature type="region of interest" description="Disordered" evidence="2">
    <location>
        <begin position="516"/>
        <end position="608"/>
    </location>
</feature>
<dbReference type="InterPro" id="IPR036871">
    <property type="entry name" value="PX_dom_sf"/>
</dbReference>
<keyword evidence="5" id="KW-1185">Reference proteome</keyword>
<comment type="similarity">
    <text evidence="1">Belongs to the UPF0507 family.</text>
</comment>
<dbReference type="SUPFAM" id="SSF64268">
    <property type="entry name" value="PX domain"/>
    <property type="match status" value="1"/>
</dbReference>
<dbReference type="InterPro" id="IPR037191">
    <property type="entry name" value="VPS9_dom_sf"/>
</dbReference>
<dbReference type="Pfam" id="PF13857">
    <property type="entry name" value="Ank_5"/>
    <property type="match status" value="1"/>
</dbReference>
<dbReference type="PANTHER" id="PTHR24170:SF1">
    <property type="entry name" value="DOMAIN PROTEIN, PUTATIVE (AFU_ORTHOLOGUE AFUA_1G09870)-RELATED"/>
    <property type="match status" value="1"/>
</dbReference>
<evidence type="ECO:0000313" key="4">
    <source>
        <dbReference type="EMBL" id="QIX01855.1"/>
    </source>
</evidence>
<dbReference type="PANTHER" id="PTHR24170">
    <property type="entry name" value="ANKYRIN REPEAT DOMAIN-CONTAINING PROTEIN 27"/>
    <property type="match status" value="1"/>
</dbReference>
<name>A0A6H0Y4K2_9PEZI</name>
<dbReference type="Gene3D" id="3.30.1520.10">
    <property type="entry name" value="Phox-like domain"/>
    <property type="match status" value="1"/>
</dbReference>
<dbReference type="PROSITE" id="PS51205">
    <property type="entry name" value="VPS9"/>
    <property type="match status" value="1"/>
</dbReference>
<dbReference type="GO" id="GO:0097422">
    <property type="term" value="C:tubular endosome"/>
    <property type="evidence" value="ECO:0007669"/>
    <property type="project" value="TreeGrafter"/>
</dbReference>
<evidence type="ECO:0000256" key="2">
    <source>
        <dbReference type="SAM" id="MobiDB-lite"/>
    </source>
</evidence>
<dbReference type="InterPro" id="IPR036770">
    <property type="entry name" value="Ankyrin_rpt-contain_sf"/>
</dbReference>
<evidence type="ECO:0000256" key="1">
    <source>
        <dbReference type="ARBA" id="ARBA00007428"/>
    </source>
</evidence>
<dbReference type="InterPro" id="IPR003123">
    <property type="entry name" value="VPS9"/>
</dbReference>
<dbReference type="Proteomes" id="UP000503462">
    <property type="component" value="Chromosome 5"/>
</dbReference>
<dbReference type="GO" id="GO:0005770">
    <property type="term" value="C:late endosome"/>
    <property type="evidence" value="ECO:0007669"/>
    <property type="project" value="TreeGrafter"/>
</dbReference>
<dbReference type="CDD" id="cd06093">
    <property type="entry name" value="PX_domain"/>
    <property type="match status" value="1"/>
</dbReference>
<proteinExistence type="inferred from homology"/>
<dbReference type="SUPFAM" id="SSF48403">
    <property type="entry name" value="Ankyrin repeat"/>
    <property type="match status" value="1"/>
</dbReference>
<evidence type="ECO:0000259" key="3">
    <source>
        <dbReference type="PROSITE" id="PS51205"/>
    </source>
</evidence>
<dbReference type="Gene3D" id="1.25.40.20">
    <property type="entry name" value="Ankyrin repeat-containing domain"/>
    <property type="match status" value="1"/>
</dbReference>
<dbReference type="Pfam" id="PF02204">
    <property type="entry name" value="VPS9"/>
    <property type="match status" value="1"/>
</dbReference>
<dbReference type="GO" id="GO:0005769">
    <property type="term" value="C:early endosome"/>
    <property type="evidence" value="ECO:0007669"/>
    <property type="project" value="TreeGrafter"/>
</dbReference>
<dbReference type="GO" id="GO:0030133">
    <property type="term" value="C:transport vesicle"/>
    <property type="evidence" value="ECO:0007669"/>
    <property type="project" value="TreeGrafter"/>
</dbReference>
<dbReference type="InterPro" id="IPR051248">
    <property type="entry name" value="UPF0507/Ank_repeat_27"/>
</dbReference>
<organism evidence="4 5">
    <name type="scientific">Peltaster fructicola</name>
    <dbReference type="NCBI Taxonomy" id="286661"/>
    <lineage>
        <taxon>Eukaryota</taxon>
        <taxon>Fungi</taxon>
        <taxon>Dikarya</taxon>
        <taxon>Ascomycota</taxon>
        <taxon>Pezizomycotina</taxon>
        <taxon>Dothideomycetes</taxon>
        <taxon>Dothideomycetes incertae sedis</taxon>
        <taxon>Peltaster</taxon>
    </lineage>
</organism>
<dbReference type="GO" id="GO:0005886">
    <property type="term" value="C:plasma membrane"/>
    <property type="evidence" value="ECO:0007669"/>
    <property type="project" value="TreeGrafter"/>
</dbReference>
<feature type="domain" description="VPS9" evidence="3">
    <location>
        <begin position="340"/>
        <end position="488"/>
    </location>
</feature>
<dbReference type="OrthoDB" id="7464126at2759"/>
<gene>
    <name evidence="4" type="ORF">AMS68_007372</name>
</gene>
<dbReference type="GO" id="GO:0000149">
    <property type="term" value="F:SNARE binding"/>
    <property type="evidence" value="ECO:0007669"/>
    <property type="project" value="TreeGrafter"/>
</dbReference>
<dbReference type="InterPro" id="IPR002110">
    <property type="entry name" value="Ankyrin_rpt"/>
</dbReference>
<dbReference type="EMBL" id="CP051143">
    <property type="protein sequence ID" value="QIX01855.1"/>
    <property type="molecule type" value="Genomic_DNA"/>
</dbReference>
<dbReference type="GO" id="GO:0005085">
    <property type="term" value="F:guanyl-nucleotide exchange factor activity"/>
    <property type="evidence" value="ECO:0007669"/>
    <property type="project" value="TreeGrafter"/>
</dbReference>
<dbReference type="GO" id="GO:0045022">
    <property type="term" value="P:early endosome to late endosome transport"/>
    <property type="evidence" value="ECO:0007669"/>
    <property type="project" value="TreeGrafter"/>
</dbReference>
<dbReference type="Gene3D" id="1.20.1050.80">
    <property type="entry name" value="VPS9 domain"/>
    <property type="match status" value="1"/>
</dbReference>